<dbReference type="Gene3D" id="3.40.390.10">
    <property type="entry name" value="Collagenase (Catalytic Domain)"/>
    <property type="match status" value="1"/>
</dbReference>
<evidence type="ECO:0000256" key="1">
    <source>
        <dbReference type="SAM" id="SignalP"/>
    </source>
</evidence>
<keyword evidence="3" id="KW-1185">Reference proteome</keyword>
<organism evidence="2 3">
    <name type="scientific">Nocardiopsis akebiae</name>
    <dbReference type="NCBI Taxonomy" id="2831968"/>
    <lineage>
        <taxon>Bacteria</taxon>
        <taxon>Bacillati</taxon>
        <taxon>Actinomycetota</taxon>
        <taxon>Actinomycetes</taxon>
        <taxon>Streptosporangiales</taxon>
        <taxon>Nocardiopsidaceae</taxon>
        <taxon>Nocardiopsis</taxon>
    </lineage>
</organism>
<dbReference type="Pfam" id="PF09471">
    <property type="entry name" value="Peptidase_M64"/>
    <property type="match status" value="1"/>
</dbReference>
<dbReference type="EMBL" id="CP074132">
    <property type="protein sequence ID" value="QUX31009.1"/>
    <property type="molecule type" value="Genomic_DNA"/>
</dbReference>
<feature type="chain" id="PRO_5046995603" evidence="1">
    <location>
        <begin position="22"/>
        <end position="785"/>
    </location>
</feature>
<keyword evidence="1" id="KW-0732">Signal</keyword>
<dbReference type="RefSeq" id="WP_212643715.1">
    <property type="nucleotide sequence ID" value="NZ_CP074132.1"/>
</dbReference>
<evidence type="ECO:0000313" key="3">
    <source>
        <dbReference type="Proteomes" id="UP000678016"/>
    </source>
</evidence>
<gene>
    <name evidence="2" type="ORF">KGD83_11240</name>
</gene>
<dbReference type="Proteomes" id="UP000678016">
    <property type="component" value="Chromosome"/>
</dbReference>
<dbReference type="InterPro" id="IPR019026">
    <property type="entry name" value="Peptidase_M64_IgA"/>
</dbReference>
<protein>
    <submittedName>
        <fullName evidence="2">Peptidase M64</fullName>
    </submittedName>
</protein>
<evidence type="ECO:0000313" key="2">
    <source>
        <dbReference type="EMBL" id="QUX31009.1"/>
    </source>
</evidence>
<sequence>MRRIPAALAALPLLTAVLTPAAPAAAGTSPSEAEVVPIQVTGDPSERFNLVILGDGYTAEEMPLFREQLDQHLNVQWSIEPFRTYRNYLNVYAVQTPSAESGVDCDPAREDQERDTALGMGFFNGCDPEALERLLTVDEEAAGAAADLVPGVSADNRQILALANSGTYGGRGGATATASSGNALSALISPHELGHSLGGLQDEYPYYFRDTSLGRYTGGEPDSAHHTLMSSREMLERREKWWRWLGEESEAGGTIGAADPDGHEGGLYHSEGVWRPSEHSMLKSLGYYFDQVAREVMVQRISGLRDRGEMPLSSTPEGEVGPEDAVWVEGPHPVFHELEYTWSVDGEELPEAAGSRALDLSGLDLDEGAGVSVRVQDPTGFVRDPLIRESAALTQTRSWTVGEPLPADAGAVEFTRFRDTARAVGGDEVVYAETSRPTDRVLDVSWTLDGREVSTSADGRTLDLGEVAPGSGTHTLTATVTDPAAPDGDSQTLVWEVDNTGPTAPRELSEPAATAGEDHHIHLNAFSMRLSPSDDGEGHVVGEFRVDGDGWHHYYGWPDDPGAPFRFTPDGTNVDDLVYGSLGSGGLSTAVFEVDGHEPGWGTHTVEHRAIDAAGNTGSPDSFRATVVPAADPECTETVTGTVRGGLDVDSGVVCLDGAVVSGGVDVAAGASLVVDGGALRGGLNADGAHTVRLTDTEVRGAVRVSGTTSEVMVLGSELTGSVSLHDNTQVPSPTWTGDPGGYGPVLAGNSVRGSLSCTGNSTAIADFGAANDVTGSAAGQCAHL</sequence>
<name>A0ABX8C994_9ACTN</name>
<dbReference type="InterPro" id="IPR024079">
    <property type="entry name" value="MetalloPept_cat_dom_sf"/>
</dbReference>
<reference evidence="3" key="1">
    <citation type="submission" date="2021-05" db="EMBL/GenBank/DDBJ databases">
        <title>Direct Submission.</title>
        <authorList>
            <person name="Li K."/>
            <person name="Gao J."/>
        </authorList>
    </citation>
    <scope>NUCLEOTIDE SEQUENCE [LARGE SCALE GENOMIC DNA]</scope>
    <source>
        <strain evidence="3">HDS12</strain>
    </source>
</reference>
<feature type="signal peptide" evidence="1">
    <location>
        <begin position="1"/>
        <end position="21"/>
    </location>
</feature>
<accession>A0ABX8C994</accession>
<proteinExistence type="predicted"/>